<reference evidence="2" key="1">
    <citation type="submission" date="2014-11" db="EMBL/GenBank/DDBJ databases">
        <authorList>
            <person name="Amaro Gonzalez C."/>
        </authorList>
    </citation>
    <scope>NUCLEOTIDE SEQUENCE</scope>
</reference>
<name>A0A0E9WB26_ANGAN</name>
<proteinExistence type="predicted"/>
<protein>
    <submittedName>
        <fullName evidence="2">Uncharacterized protein</fullName>
    </submittedName>
</protein>
<dbReference type="AlphaFoldDB" id="A0A0E9WB26"/>
<keyword evidence="1" id="KW-0812">Transmembrane</keyword>
<evidence type="ECO:0000256" key="1">
    <source>
        <dbReference type="SAM" id="Phobius"/>
    </source>
</evidence>
<evidence type="ECO:0000313" key="2">
    <source>
        <dbReference type="EMBL" id="JAH87557.1"/>
    </source>
</evidence>
<keyword evidence="1" id="KW-1133">Transmembrane helix</keyword>
<organism evidence="2">
    <name type="scientific">Anguilla anguilla</name>
    <name type="common">European freshwater eel</name>
    <name type="synonym">Muraena anguilla</name>
    <dbReference type="NCBI Taxonomy" id="7936"/>
    <lineage>
        <taxon>Eukaryota</taxon>
        <taxon>Metazoa</taxon>
        <taxon>Chordata</taxon>
        <taxon>Craniata</taxon>
        <taxon>Vertebrata</taxon>
        <taxon>Euteleostomi</taxon>
        <taxon>Actinopterygii</taxon>
        <taxon>Neopterygii</taxon>
        <taxon>Teleostei</taxon>
        <taxon>Anguilliformes</taxon>
        <taxon>Anguillidae</taxon>
        <taxon>Anguilla</taxon>
    </lineage>
</organism>
<accession>A0A0E9WB26</accession>
<reference evidence="2" key="2">
    <citation type="journal article" date="2015" name="Fish Shellfish Immunol.">
        <title>Early steps in the European eel (Anguilla anguilla)-Vibrio vulnificus interaction in the gills: Role of the RtxA13 toxin.</title>
        <authorList>
            <person name="Callol A."/>
            <person name="Pajuelo D."/>
            <person name="Ebbesson L."/>
            <person name="Teles M."/>
            <person name="MacKenzie S."/>
            <person name="Amaro C."/>
        </authorList>
    </citation>
    <scope>NUCLEOTIDE SEQUENCE</scope>
</reference>
<sequence length="53" mass="6103">MAELLIPVCQEYFVNLCLPVSLFPSLFFCLSLSPIKCFRSDGNVRQSSLFWEN</sequence>
<feature type="transmembrane region" description="Helical" evidence="1">
    <location>
        <begin position="12"/>
        <end position="32"/>
    </location>
</feature>
<dbReference type="EMBL" id="GBXM01021020">
    <property type="protein sequence ID" value="JAH87557.1"/>
    <property type="molecule type" value="Transcribed_RNA"/>
</dbReference>
<keyword evidence="1" id="KW-0472">Membrane</keyword>